<dbReference type="EMBL" id="LR215010">
    <property type="protein sequence ID" value="VEU69032.1"/>
    <property type="molecule type" value="Genomic_DNA"/>
</dbReference>
<evidence type="ECO:0000256" key="4">
    <source>
        <dbReference type="ARBA" id="ARBA00022723"/>
    </source>
</evidence>
<dbReference type="GO" id="GO:0005886">
    <property type="term" value="C:plasma membrane"/>
    <property type="evidence" value="ECO:0007669"/>
    <property type="project" value="TreeGrafter"/>
</dbReference>
<dbReference type="InterPro" id="IPR000718">
    <property type="entry name" value="Peptidase_M13"/>
</dbReference>
<protein>
    <submittedName>
        <fullName evidence="10">Neutral endopeptidase</fullName>
        <ecNumber evidence="10">3.4.24.-</ecNumber>
    </submittedName>
</protein>
<dbReference type="SUPFAM" id="SSF55486">
    <property type="entry name" value="Metalloproteases ('zincins'), catalytic domain"/>
    <property type="match status" value="1"/>
</dbReference>
<dbReference type="PROSITE" id="PS51885">
    <property type="entry name" value="NEPRILYSIN"/>
    <property type="match status" value="1"/>
</dbReference>
<dbReference type="PANTHER" id="PTHR11733:SF167">
    <property type="entry name" value="FI17812P1-RELATED"/>
    <property type="match status" value="1"/>
</dbReference>
<dbReference type="RefSeq" id="WP_004794713.1">
    <property type="nucleotide sequence ID" value="NZ_LR215010.1"/>
</dbReference>
<reference evidence="10 11" key="1">
    <citation type="submission" date="2019-01" db="EMBL/GenBank/DDBJ databases">
        <authorList>
            <consortium name="Pathogen Informatics"/>
        </authorList>
    </citation>
    <scope>NUCLEOTIDE SEQUENCE [LARGE SCALE GENOMIC DNA]</scope>
    <source>
        <strain evidence="10 11">NCTC10146</strain>
    </source>
</reference>
<feature type="domain" description="Peptidase M13 C-terminal" evidence="8">
    <location>
        <begin position="442"/>
        <end position="632"/>
    </location>
</feature>
<keyword evidence="5 10" id="KW-0378">Hydrolase</keyword>
<comment type="similarity">
    <text evidence="2">Belongs to the peptidase M13 family.</text>
</comment>
<dbReference type="AlphaFoldDB" id="A0A449ARQ1"/>
<dbReference type="Pfam" id="PF05649">
    <property type="entry name" value="Peptidase_M13_N"/>
    <property type="match status" value="1"/>
</dbReference>
<organism evidence="10 11">
    <name type="scientific">Mycoplasmopsis canis</name>
    <dbReference type="NCBI Taxonomy" id="29555"/>
    <lineage>
        <taxon>Bacteria</taxon>
        <taxon>Bacillati</taxon>
        <taxon>Mycoplasmatota</taxon>
        <taxon>Mycoplasmoidales</taxon>
        <taxon>Metamycoplasmataceae</taxon>
        <taxon>Mycoplasmopsis</taxon>
    </lineage>
</organism>
<comment type="cofactor">
    <cofactor evidence="1">
        <name>Zn(2+)</name>
        <dbReference type="ChEBI" id="CHEBI:29105"/>
    </cofactor>
</comment>
<proteinExistence type="inferred from homology"/>
<dbReference type="Gene3D" id="1.10.1380.10">
    <property type="entry name" value="Neutral endopeptidase , domain2"/>
    <property type="match status" value="1"/>
</dbReference>
<accession>A0A449ARQ1</accession>
<evidence type="ECO:0000259" key="8">
    <source>
        <dbReference type="Pfam" id="PF01431"/>
    </source>
</evidence>
<dbReference type="PRINTS" id="PR00786">
    <property type="entry name" value="NEPRILYSIN"/>
</dbReference>
<keyword evidence="4" id="KW-0479">Metal-binding</keyword>
<dbReference type="Proteomes" id="UP000290495">
    <property type="component" value="Chromosome"/>
</dbReference>
<dbReference type="InterPro" id="IPR008753">
    <property type="entry name" value="Peptidase_M13_N"/>
</dbReference>
<dbReference type="CDD" id="cd08662">
    <property type="entry name" value="M13"/>
    <property type="match status" value="1"/>
</dbReference>
<dbReference type="GO" id="GO:0004222">
    <property type="term" value="F:metalloendopeptidase activity"/>
    <property type="evidence" value="ECO:0007669"/>
    <property type="project" value="InterPro"/>
</dbReference>
<dbReference type="PANTHER" id="PTHR11733">
    <property type="entry name" value="ZINC METALLOPROTEASE FAMILY M13 NEPRILYSIN-RELATED"/>
    <property type="match status" value="1"/>
</dbReference>
<evidence type="ECO:0000259" key="9">
    <source>
        <dbReference type="Pfam" id="PF05649"/>
    </source>
</evidence>
<dbReference type="InterPro" id="IPR018497">
    <property type="entry name" value="Peptidase_M13_C"/>
</dbReference>
<gene>
    <name evidence="10" type="primary">pepO</name>
    <name evidence="10" type="ORF">NCTC10146_00497</name>
</gene>
<evidence type="ECO:0000256" key="3">
    <source>
        <dbReference type="ARBA" id="ARBA00022670"/>
    </source>
</evidence>
<dbReference type="GO" id="GO:0016485">
    <property type="term" value="P:protein processing"/>
    <property type="evidence" value="ECO:0007669"/>
    <property type="project" value="TreeGrafter"/>
</dbReference>
<name>A0A449ARQ1_9BACT</name>
<evidence type="ECO:0000256" key="1">
    <source>
        <dbReference type="ARBA" id="ARBA00001947"/>
    </source>
</evidence>
<dbReference type="EC" id="3.4.24.-" evidence="10"/>
<keyword evidence="6" id="KW-0862">Zinc</keyword>
<evidence type="ECO:0000313" key="10">
    <source>
        <dbReference type="EMBL" id="VEU69032.1"/>
    </source>
</evidence>
<evidence type="ECO:0000256" key="6">
    <source>
        <dbReference type="ARBA" id="ARBA00022833"/>
    </source>
</evidence>
<feature type="domain" description="Peptidase M13 N-terminal" evidence="9">
    <location>
        <begin position="7"/>
        <end position="385"/>
    </location>
</feature>
<evidence type="ECO:0000256" key="7">
    <source>
        <dbReference type="ARBA" id="ARBA00023049"/>
    </source>
</evidence>
<sequence length="635" mass="74510">MKPSLKENYFEHINHEWLKEAKIPEDRSSIGSFVEMDIKLEKLLKETINNWYKNPKSLPEDKFMHEYIKFYSMVIDNDKREELGWSPVRNFLSKIEEISSFKQLFELDRDFWMNYSDLPFDIDIFEDFIDNSKKILWISNSTSSILPAKETYADEKESNRLIEAWKKMVFDLLIDYGKTKDEASDLVSKAVEYDLFYKDFLLSSVEQANFVSLYNLQKRENISKFSSKYNLFKIVDSIFKQEVQEGSVVNINFFNNFDNIFDESRFESFKAHMFIFNLLSVSSHLSEKIRLKANEFKKALYSIDKSRSLEDFAFDKTNSYFGMPLGMYYARTFFGEEAKKDVEHMVWSMIDIYKKRLEANTWLSKETIKKAIQKLSKMEIMVGYPEIIRPYYSEFKVKTYEEGGNIFENVKKFSKIMGEYKLSLYLKSEDKRYWSMSPATINAYYSPLKNHIVFPAAILSWPFYSLDRSSSANYGGIGAVIAHEISHGFDNNGSQFDEKGSLNNWWTDQDREEFKSRTKAAIELFDGRETKYGKVNGTLTVSENIADLGGFACALESAALEKDYSIEEFFKSWATIWRSIYKEGAAKRRLETDVHSPAEIRANVILANSEEFAKFYDINENNKMYVAPEKRVKIW</sequence>
<dbReference type="InterPro" id="IPR024079">
    <property type="entry name" value="MetalloPept_cat_dom_sf"/>
</dbReference>
<evidence type="ECO:0000256" key="5">
    <source>
        <dbReference type="ARBA" id="ARBA00022801"/>
    </source>
</evidence>
<keyword evidence="7" id="KW-0482">Metalloprotease</keyword>
<evidence type="ECO:0000313" key="11">
    <source>
        <dbReference type="Proteomes" id="UP000290495"/>
    </source>
</evidence>
<dbReference type="Gene3D" id="3.40.390.10">
    <property type="entry name" value="Collagenase (Catalytic Domain)"/>
    <property type="match status" value="1"/>
</dbReference>
<dbReference type="GO" id="GO:0046872">
    <property type="term" value="F:metal ion binding"/>
    <property type="evidence" value="ECO:0007669"/>
    <property type="project" value="UniProtKB-KW"/>
</dbReference>
<keyword evidence="3" id="KW-0645">Protease</keyword>
<evidence type="ECO:0000256" key="2">
    <source>
        <dbReference type="ARBA" id="ARBA00007357"/>
    </source>
</evidence>
<dbReference type="Pfam" id="PF01431">
    <property type="entry name" value="Peptidase_M13"/>
    <property type="match status" value="1"/>
</dbReference>
<dbReference type="InterPro" id="IPR042089">
    <property type="entry name" value="Peptidase_M13_dom_2"/>
</dbReference>